<dbReference type="HOGENOM" id="CLU_685230_0_0_1"/>
<dbReference type="RefSeq" id="XP_022464580.1">
    <property type="nucleotide sequence ID" value="XM_022608045.1"/>
</dbReference>
<dbReference type="EMBL" id="HE978318">
    <property type="protein sequence ID" value="CCK70334.1"/>
    <property type="molecule type" value="Genomic_DNA"/>
</dbReference>
<feature type="region of interest" description="Disordered" evidence="1">
    <location>
        <begin position="146"/>
        <end position="207"/>
    </location>
</feature>
<organism evidence="2 3">
    <name type="scientific">Huiozyma naganishii (strain ATCC MYA-139 / BCRC 22969 / CBS 8797 / KCTC 17520 / NBRC 10181 / NCYC 3082 / Yp74L-3)</name>
    <name type="common">Yeast</name>
    <name type="synonym">Kazachstania naganishii</name>
    <dbReference type="NCBI Taxonomy" id="1071383"/>
    <lineage>
        <taxon>Eukaryota</taxon>
        <taxon>Fungi</taxon>
        <taxon>Dikarya</taxon>
        <taxon>Ascomycota</taxon>
        <taxon>Saccharomycotina</taxon>
        <taxon>Saccharomycetes</taxon>
        <taxon>Saccharomycetales</taxon>
        <taxon>Saccharomycetaceae</taxon>
        <taxon>Huiozyma</taxon>
    </lineage>
</organism>
<sequence length="402" mass="45412">MTSKKGKKRRNIASQKSVQQTKRSAKLSNPAKNVTPPQSSTHAIQVVKRKKNSKNNWKVDLLVDADIPDSFLNTLQRYQTVHEDNDSIRFTVQDSIYLLMRCGYGYKTILRVAGVKEKFLQTSFLQMGLSKDESDPTPGFKPPYFETITSNNSSSKHDEKMQNTSLPKNPSSTRDRTIQNTPLPKNVDAESVQPMEEPRADKTECAQESKISTFMKTVSAVKDQQKEKLSKSVSPVPLPIQSNAIPKVSNWLSKSKVELSDSDRETADPDTIENLHAPVLSQVPNNRPASPSPYLAETHRSFVNISAFESEIHNFLHTINEQLAEMRDLRDSNIYEEASAFALKVQMLKNVHRLFNNVVFALKSPEKRPRIENVKPQDPATGEEKKDDTLISDSFIKVRKVC</sequence>
<evidence type="ECO:0000256" key="1">
    <source>
        <dbReference type="SAM" id="MobiDB-lite"/>
    </source>
</evidence>
<dbReference type="Proteomes" id="UP000006310">
    <property type="component" value="Chromosome 5"/>
</dbReference>
<dbReference type="KEGG" id="kng:KNAG_0E00660"/>
<feature type="compositionally biased region" description="Polar residues" evidence="1">
    <location>
        <begin position="162"/>
        <end position="183"/>
    </location>
</feature>
<feature type="compositionally biased region" description="Polar residues" evidence="1">
    <location>
        <begin position="12"/>
        <end position="43"/>
    </location>
</feature>
<keyword evidence="3" id="KW-1185">Reference proteome</keyword>
<feature type="compositionally biased region" description="Basic and acidic residues" evidence="1">
    <location>
        <begin position="196"/>
        <end position="207"/>
    </location>
</feature>
<feature type="region of interest" description="Disordered" evidence="1">
    <location>
        <begin position="1"/>
        <end position="49"/>
    </location>
</feature>
<gene>
    <name evidence="2" type="primary">KNAG0E00660</name>
    <name evidence="2" type="ordered locus">KNAG_0E00660</name>
</gene>
<dbReference type="GeneID" id="34526034"/>
<accession>J7S6E0</accession>
<dbReference type="AlphaFoldDB" id="J7S6E0"/>
<reference evidence="2 3" key="1">
    <citation type="journal article" date="2011" name="Proc. Natl. Acad. Sci. U.S.A.">
        <title>Evolutionary erosion of yeast sex chromosomes by mating-type switching accidents.</title>
        <authorList>
            <person name="Gordon J.L."/>
            <person name="Armisen D."/>
            <person name="Proux-Wera E."/>
            <person name="Oheigeartaigh S.S."/>
            <person name="Byrne K.P."/>
            <person name="Wolfe K.H."/>
        </authorList>
    </citation>
    <scope>NUCLEOTIDE SEQUENCE [LARGE SCALE GENOMIC DNA]</scope>
    <source>
        <strain evidence="3">ATCC MYA-139 / BCRC 22969 / CBS 8797 / CCRC 22969 / KCTC 17520 / NBRC 10181 / NCYC 3082</strain>
    </source>
</reference>
<proteinExistence type="predicted"/>
<reference evidence="3" key="2">
    <citation type="submission" date="2012-08" db="EMBL/GenBank/DDBJ databases">
        <title>Genome sequence of Kazachstania naganishii.</title>
        <authorList>
            <person name="Gordon J.L."/>
            <person name="Armisen D."/>
            <person name="Proux-Wera E."/>
            <person name="OhEigeartaigh S.S."/>
            <person name="Byrne K.P."/>
            <person name="Wolfe K.H."/>
        </authorList>
    </citation>
    <scope>NUCLEOTIDE SEQUENCE [LARGE SCALE GENOMIC DNA]</scope>
    <source>
        <strain evidence="3">ATCC MYA-139 / BCRC 22969 / CBS 8797 / CCRC 22969 / KCTC 17520 / NBRC 10181 / NCYC 3082</strain>
    </source>
</reference>
<name>J7S6E0_HUIN7</name>
<protein>
    <submittedName>
        <fullName evidence="2">Uncharacterized protein</fullName>
    </submittedName>
</protein>
<evidence type="ECO:0000313" key="2">
    <source>
        <dbReference type="EMBL" id="CCK70334.1"/>
    </source>
</evidence>
<feature type="compositionally biased region" description="Basic residues" evidence="1">
    <location>
        <begin position="1"/>
        <end position="11"/>
    </location>
</feature>
<evidence type="ECO:0000313" key="3">
    <source>
        <dbReference type="Proteomes" id="UP000006310"/>
    </source>
</evidence>